<dbReference type="KEGG" id="xbc:ELE36_15220"/>
<dbReference type="Gene3D" id="3.40.50.2000">
    <property type="entry name" value="Glycogen Phosphorylase B"/>
    <property type="match status" value="1"/>
</dbReference>
<evidence type="ECO:0000313" key="11">
    <source>
        <dbReference type="Proteomes" id="UP000291562"/>
    </source>
</evidence>
<dbReference type="SMART" id="SM00028">
    <property type="entry name" value="TPR"/>
    <property type="match status" value="6"/>
</dbReference>
<evidence type="ECO:0000259" key="9">
    <source>
        <dbReference type="Pfam" id="PF13844"/>
    </source>
</evidence>
<dbReference type="SUPFAM" id="SSF53756">
    <property type="entry name" value="UDP-Glycosyltransferase/glycogen phosphorylase"/>
    <property type="match status" value="1"/>
</dbReference>
<dbReference type="Gene3D" id="3.40.50.11380">
    <property type="match status" value="1"/>
</dbReference>
<protein>
    <recommendedName>
        <fullName evidence="3">protein O-GlcNAc transferase</fullName>
        <ecNumber evidence="3">2.4.1.255</ecNumber>
    </recommendedName>
</protein>
<keyword evidence="4" id="KW-0328">Glycosyltransferase</keyword>
<proteinExistence type="inferred from homology"/>
<gene>
    <name evidence="10" type="ORF">ELE36_15220</name>
</gene>
<evidence type="ECO:0000256" key="4">
    <source>
        <dbReference type="ARBA" id="ARBA00022676"/>
    </source>
</evidence>
<sequence length="702" mass="76500">MNHDPNLAIDELAELLAKSNPAVARQRAHALLVLHPKVAELWRLSAIAALQLGDYDAADAMLENALELAPNLIEAWCNRASLQAMRGDIAAAESTLQHALILAPGHVAALNNRGRLRHARSDYAGAAQDFSAALRSQPDYANGWLNLAAAQQALQDFSAAENSARRALVLAPNWPDAWFVLGTALAKQQRGGDAIAAYRTTLAHAPRHAQAAYNLALELEEKGDWFAAARACEHALDAAPDAYAALAELVFLKRRLCEWDGLDALSARLLEAVDRGEEGITPFSFLAEAATPAQQLKCARRFAQTQQEVAAPLAARLRFPAAQGSAPTSEKLRIGFFSAGFGEHPTALLIFELIERLRSSSIHTIAFATTSDEGGNSRQRLMAGFHEFHDLGGFTLEQTARAVAAAKSDILIDLDGYCSGSMPALFALKLAPIQVNWLAYPGTLGADYYDYLIADHFVVPAIQRAFYSEAIARLPRCFQPNDGTRVIATPLARHDYGLPESGIVFASFNNSYKFTLRTFTRWMKILAGVPGSVLWLLASPPGTSTDANLRRAAQVAGIDPQRLMFAPKIAHAQHLARYIHTDLFLDSNPYNAHTTASDALWAGCPLLTQPGNTFASRVAGSLNHHLGLHELNTDSDQAYVDLAITLGRDPARLRELRERLAAAKNVSGLFDMQSYAQDFERLLIAMFARRQRGETATDLDLF</sequence>
<dbReference type="EC" id="2.4.1.255" evidence="3"/>
<name>A0A411HM81_9GAMM</name>
<evidence type="ECO:0000256" key="2">
    <source>
        <dbReference type="ARBA" id="ARBA00005386"/>
    </source>
</evidence>
<feature type="domain" description="O-GlcNAc transferase C-terminal" evidence="9">
    <location>
        <begin position="322"/>
        <end position="482"/>
    </location>
</feature>
<dbReference type="EMBL" id="CP035704">
    <property type="protein sequence ID" value="QBB71598.1"/>
    <property type="molecule type" value="Genomic_DNA"/>
</dbReference>
<dbReference type="PANTHER" id="PTHR44366">
    <property type="entry name" value="UDP-N-ACETYLGLUCOSAMINE--PEPTIDE N-ACETYLGLUCOSAMINYLTRANSFERASE 110 KDA SUBUNIT"/>
    <property type="match status" value="1"/>
</dbReference>
<dbReference type="Pfam" id="PF13432">
    <property type="entry name" value="TPR_16"/>
    <property type="match status" value="3"/>
</dbReference>
<evidence type="ECO:0000256" key="3">
    <source>
        <dbReference type="ARBA" id="ARBA00011970"/>
    </source>
</evidence>
<keyword evidence="5" id="KW-0808">Transferase</keyword>
<dbReference type="RefSeq" id="WP_129834756.1">
    <property type="nucleotide sequence ID" value="NZ_CP035704.1"/>
</dbReference>
<dbReference type="InterPro" id="IPR029489">
    <property type="entry name" value="OGT/SEC/SPY_C"/>
</dbReference>
<comment type="similarity">
    <text evidence="2">Belongs to the glycosyltransferase 41 family. O-GlcNAc transferase subfamily.</text>
</comment>
<feature type="domain" description="O-GlcNAc transferase C-terminal" evidence="9">
    <location>
        <begin position="492"/>
        <end position="678"/>
    </location>
</feature>
<dbReference type="AlphaFoldDB" id="A0A411HM81"/>
<accession>A0A411HM81</accession>
<dbReference type="GO" id="GO:0006493">
    <property type="term" value="P:protein O-linked glycosylation"/>
    <property type="evidence" value="ECO:0007669"/>
    <property type="project" value="InterPro"/>
</dbReference>
<dbReference type="InterPro" id="IPR011990">
    <property type="entry name" value="TPR-like_helical_dom_sf"/>
</dbReference>
<comment type="pathway">
    <text evidence="1">Protein modification; protein glycosylation.</text>
</comment>
<evidence type="ECO:0000256" key="7">
    <source>
        <dbReference type="ARBA" id="ARBA00022803"/>
    </source>
</evidence>
<dbReference type="InterPro" id="IPR019734">
    <property type="entry name" value="TPR_rpt"/>
</dbReference>
<dbReference type="PANTHER" id="PTHR44366:SF1">
    <property type="entry name" value="UDP-N-ACETYLGLUCOSAMINE--PEPTIDE N-ACETYLGLUCOSAMINYLTRANSFERASE 110 KDA SUBUNIT"/>
    <property type="match status" value="1"/>
</dbReference>
<dbReference type="Pfam" id="PF13844">
    <property type="entry name" value="Glyco_transf_41"/>
    <property type="match status" value="2"/>
</dbReference>
<evidence type="ECO:0000256" key="6">
    <source>
        <dbReference type="ARBA" id="ARBA00022737"/>
    </source>
</evidence>
<dbReference type="InterPro" id="IPR037919">
    <property type="entry name" value="OGT"/>
</dbReference>
<keyword evidence="6" id="KW-0677">Repeat</keyword>
<feature type="repeat" description="TPR" evidence="8">
    <location>
        <begin position="107"/>
        <end position="140"/>
    </location>
</feature>
<dbReference type="GO" id="GO:0097363">
    <property type="term" value="F:protein O-acetylglucosaminyltransferase activity"/>
    <property type="evidence" value="ECO:0007669"/>
    <property type="project" value="UniProtKB-EC"/>
</dbReference>
<dbReference type="PROSITE" id="PS50005">
    <property type="entry name" value="TPR"/>
    <property type="match status" value="2"/>
</dbReference>
<reference evidence="10 11" key="1">
    <citation type="submission" date="2019-01" db="EMBL/GenBank/DDBJ databases">
        <title>Pseudolysobacter antarctica gen. nov., sp. nov., isolated from Fildes Peninsula, Antarctica.</title>
        <authorList>
            <person name="Wei Z."/>
            <person name="Peng F."/>
        </authorList>
    </citation>
    <scope>NUCLEOTIDE SEQUENCE [LARGE SCALE GENOMIC DNA]</scope>
    <source>
        <strain evidence="10 11">AQ6-296</strain>
    </source>
</reference>
<dbReference type="Gene3D" id="1.25.40.10">
    <property type="entry name" value="Tetratricopeptide repeat domain"/>
    <property type="match status" value="2"/>
</dbReference>
<dbReference type="OrthoDB" id="255821at2"/>
<evidence type="ECO:0000256" key="1">
    <source>
        <dbReference type="ARBA" id="ARBA00004922"/>
    </source>
</evidence>
<evidence type="ECO:0000313" key="10">
    <source>
        <dbReference type="EMBL" id="QBB71598.1"/>
    </source>
</evidence>
<keyword evidence="7 8" id="KW-0802">TPR repeat</keyword>
<evidence type="ECO:0000256" key="5">
    <source>
        <dbReference type="ARBA" id="ARBA00022679"/>
    </source>
</evidence>
<dbReference type="Proteomes" id="UP000291562">
    <property type="component" value="Chromosome"/>
</dbReference>
<feature type="repeat" description="TPR" evidence="8">
    <location>
        <begin position="39"/>
        <end position="72"/>
    </location>
</feature>
<dbReference type="SUPFAM" id="SSF48452">
    <property type="entry name" value="TPR-like"/>
    <property type="match status" value="1"/>
</dbReference>
<evidence type="ECO:0000256" key="8">
    <source>
        <dbReference type="PROSITE-ProRule" id="PRU00339"/>
    </source>
</evidence>
<organism evidence="10 11">
    <name type="scientific">Pseudolysobacter antarcticus</name>
    <dbReference type="NCBI Taxonomy" id="2511995"/>
    <lineage>
        <taxon>Bacteria</taxon>
        <taxon>Pseudomonadati</taxon>
        <taxon>Pseudomonadota</taxon>
        <taxon>Gammaproteobacteria</taxon>
        <taxon>Lysobacterales</taxon>
        <taxon>Rhodanobacteraceae</taxon>
        <taxon>Pseudolysobacter</taxon>
    </lineage>
</organism>
<keyword evidence="11" id="KW-1185">Reference proteome</keyword>